<dbReference type="InterPro" id="IPR010264">
    <property type="entry name" value="Self-incomp_S1"/>
</dbReference>
<keyword evidence="3 6" id="KW-0713">Self-incompatibility</keyword>
<comment type="similarity">
    <text evidence="2 6">Belongs to the plant self-incompatibility (S1) protein family.</text>
</comment>
<dbReference type="Proteomes" id="UP000811609">
    <property type="component" value="Chromosome 13"/>
</dbReference>
<dbReference type="GO" id="GO:0060320">
    <property type="term" value="P:rejection of self pollen"/>
    <property type="evidence" value="ECO:0007669"/>
    <property type="project" value="UniProtKB-KW"/>
</dbReference>
<evidence type="ECO:0000256" key="6">
    <source>
        <dbReference type="RuleBase" id="RU367044"/>
    </source>
</evidence>
<evidence type="ECO:0000313" key="8">
    <source>
        <dbReference type="EMBL" id="KAG6682213.1"/>
    </source>
</evidence>
<dbReference type="PANTHER" id="PTHR31232:SF18">
    <property type="entry name" value="S-PROTEIN HOMOLOG"/>
    <property type="match status" value="1"/>
</dbReference>
<dbReference type="Pfam" id="PF05938">
    <property type="entry name" value="Self-incomp_S1"/>
    <property type="match status" value="1"/>
</dbReference>
<evidence type="ECO:0000256" key="3">
    <source>
        <dbReference type="ARBA" id="ARBA00022471"/>
    </source>
</evidence>
<keyword evidence="9" id="KW-1185">Reference proteome</keyword>
<dbReference type="GO" id="GO:0005576">
    <property type="term" value="C:extracellular region"/>
    <property type="evidence" value="ECO:0007669"/>
    <property type="project" value="UniProtKB-SubCell"/>
</dbReference>
<dbReference type="EMBL" id="CM031821">
    <property type="protein sequence ID" value="KAG6632009.1"/>
    <property type="molecule type" value="Genomic_DNA"/>
</dbReference>
<name>A0A8T1NK61_CARIL</name>
<keyword evidence="4 6" id="KW-0964">Secreted</keyword>
<evidence type="ECO:0000313" key="9">
    <source>
        <dbReference type="Proteomes" id="UP000811609"/>
    </source>
</evidence>
<dbReference type="Proteomes" id="UP000811246">
    <property type="component" value="Chromosome 13"/>
</dbReference>
<proteinExistence type="inferred from homology"/>
<dbReference type="EMBL" id="CM031837">
    <property type="protein sequence ID" value="KAG6682213.1"/>
    <property type="molecule type" value="Genomic_DNA"/>
</dbReference>
<evidence type="ECO:0000256" key="1">
    <source>
        <dbReference type="ARBA" id="ARBA00004613"/>
    </source>
</evidence>
<sequence>MLLLLLHFGSSANAKVHIHVINRLGDGRSMNIHCRSKDNDVGNVVLEDGFETEWSFSVNFWGTTLFYCNVRWDNSSWYHFDAYSDDRDHKRCHSECRWMISNEGSLFGYDQEHDQWELFPLKTM</sequence>
<dbReference type="AlphaFoldDB" id="A0A8T1NK61"/>
<dbReference type="OrthoDB" id="1938697at2759"/>
<comment type="subcellular location">
    <subcellularLocation>
        <location evidence="1 6">Secreted</location>
    </subcellularLocation>
</comment>
<evidence type="ECO:0000256" key="2">
    <source>
        <dbReference type="ARBA" id="ARBA00005581"/>
    </source>
</evidence>
<protein>
    <recommendedName>
        <fullName evidence="6">S-protein homolog</fullName>
    </recommendedName>
</protein>
<keyword evidence="5" id="KW-0732">Signal</keyword>
<dbReference type="PANTHER" id="PTHR31232">
    <property type="match status" value="1"/>
</dbReference>
<evidence type="ECO:0000256" key="4">
    <source>
        <dbReference type="ARBA" id="ARBA00022525"/>
    </source>
</evidence>
<organism evidence="7 9">
    <name type="scientific">Carya illinoinensis</name>
    <name type="common">Pecan</name>
    <dbReference type="NCBI Taxonomy" id="32201"/>
    <lineage>
        <taxon>Eukaryota</taxon>
        <taxon>Viridiplantae</taxon>
        <taxon>Streptophyta</taxon>
        <taxon>Embryophyta</taxon>
        <taxon>Tracheophyta</taxon>
        <taxon>Spermatophyta</taxon>
        <taxon>Magnoliopsida</taxon>
        <taxon>eudicotyledons</taxon>
        <taxon>Gunneridae</taxon>
        <taxon>Pentapetalae</taxon>
        <taxon>rosids</taxon>
        <taxon>fabids</taxon>
        <taxon>Fagales</taxon>
        <taxon>Juglandaceae</taxon>
        <taxon>Carya</taxon>
    </lineage>
</organism>
<reference evidence="7" key="1">
    <citation type="submission" date="2020-12" db="EMBL/GenBank/DDBJ databases">
        <title>WGS assembly of Carya illinoinensis cv. Pawnee.</title>
        <authorList>
            <person name="Platts A."/>
            <person name="Shu S."/>
            <person name="Wright S."/>
            <person name="Barry K."/>
            <person name="Edger P."/>
            <person name="Pires J.C."/>
            <person name="Schmutz J."/>
        </authorList>
    </citation>
    <scope>NUCLEOTIDE SEQUENCE</scope>
    <source>
        <tissue evidence="7">Leaf</tissue>
    </source>
</reference>
<comment type="caution">
    <text evidence="7">The sequence shown here is derived from an EMBL/GenBank/DDBJ whole genome shotgun (WGS) entry which is preliminary data.</text>
</comment>
<reference evidence="8" key="2">
    <citation type="submission" date="2021-01" db="EMBL/GenBank/DDBJ databases">
        <authorList>
            <person name="Lovell J.T."/>
            <person name="Bentley N."/>
            <person name="Bhattarai G."/>
            <person name="Jenkins J.W."/>
            <person name="Sreedasyam A."/>
            <person name="Alarcon Y."/>
            <person name="Bock C."/>
            <person name="Boston L."/>
            <person name="Carlson J."/>
            <person name="Cervantes K."/>
            <person name="Clermont K."/>
            <person name="Krom N."/>
            <person name="Kubenka K."/>
            <person name="Mamidi S."/>
            <person name="Mattison C."/>
            <person name="Monteros M."/>
            <person name="Pisani C."/>
            <person name="Plott C."/>
            <person name="Rajasekar S."/>
            <person name="Rhein H.S."/>
            <person name="Rohla C."/>
            <person name="Song M."/>
            <person name="Hilaire R.S."/>
            <person name="Shu S."/>
            <person name="Wells L."/>
            <person name="Wang X."/>
            <person name="Webber J."/>
            <person name="Heerema R.J."/>
            <person name="Klein P."/>
            <person name="Conner P."/>
            <person name="Grauke L."/>
            <person name="Grimwood J."/>
            <person name="Schmutz J."/>
            <person name="Randall J.J."/>
        </authorList>
    </citation>
    <scope>NUCLEOTIDE SEQUENCE</scope>
    <source>
        <tissue evidence="8">Leaf</tissue>
    </source>
</reference>
<evidence type="ECO:0000313" key="7">
    <source>
        <dbReference type="EMBL" id="KAG6632009.1"/>
    </source>
</evidence>
<gene>
    <name evidence="7" type="ORF">CIPAW_13G128600</name>
    <name evidence="8" type="ORF">I3842_13G127000</name>
</gene>
<evidence type="ECO:0000256" key="5">
    <source>
        <dbReference type="ARBA" id="ARBA00022729"/>
    </source>
</evidence>
<accession>A0A8T1NK61</accession>